<proteinExistence type="predicted"/>
<evidence type="ECO:0000256" key="7">
    <source>
        <dbReference type="SAM" id="Phobius"/>
    </source>
</evidence>
<sequence length="161" mass="17894">MKKEYIIYFTIFIPILVLQLSVVPLVSIDYFAPDLIIILLVYFTLINGQLSGMVAGAVSGLFFDLFSGNLLGLAMFSKTIAAFSAGYFYNENKIESNTGVLNFALIVFLSAFIDSFFNGIFRDNQSVGIIFIIFEKSLFPAIYSAIVGALFIIILPKRKLL</sequence>
<feature type="transmembrane region" description="Helical" evidence="7">
    <location>
        <begin position="35"/>
        <end position="58"/>
    </location>
</feature>
<feature type="transmembrane region" description="Helical" evidence="7">
    <location>
        <begin position="127"/>
        <end position="155"/>
    </location>
</feature>
<accession>A0A0W8G163</accession>
<keyword evidence="5 7" id="KW-1133">Transmembrane helix</keyword>
<gene>
    <name evidence="8" type="ORF">ASZ90_003351</name>
</gene>
<evidence type="ECO:0000256" key="1">
    <source>
        <dbReference type="ARBA" id="ARBA00004651"/>
    </source>
</evidence>
<dbReference type="EMBL" id="LNQE01000403">
    <property type="protein sequence ID" value="KUG26796.1"/>
    <property type="molecule type" value="Genomic_DNA"/>
</dbReference>
<keyword evidence="6 7" id="KW-0472">Membrane</keyword>
<evidence type="ECO:0000256" key="6">
    <source>
        <dbReference type="ARBA" id="ARBA00023136"/>
    </source>
</evidence>
<feature type="transmembrane region" description="Helical" evidence="7">
    <location>
        <begin position="70"/>
        <end position="89"/>
    </location>
</feature>
<dbReference type="GO" id="GO:0005886">
    <property type="term" value="C:plasma membrane"/>
    <property type="evidence" value="ECO:0007669"/>
    <property type="project" value="UniProtKB-SubCell"/>
</dbReference>
<feature type="transmembrane region" description="Helical" evidence="7">
    <location>
        <begin position="101"/>
        <end position="121"/>
    </location>
</feature>
<dbReference type="NCBIfam" id="TIGR03426">
    <property type="entry name" value="shape_MreD"/>
    <property type="match status" value="1"/>
</dbReference>
<dbReference type="GO" id="GO:0008360">
    <property type="term" value="P:regulation of cell shape"/>
    <property type="evidence" value="ECO:0007669"/>
    <property type="project" value="UniProtKB-KW"/>
</dbReference>
<keyword evidence="4" id="KW-0133">Cell shape</keyword>
<dbReference type="InterPro" id="IPR007227">
    <property type="entry name" value="Cell_shape_determining_MreD"/>
</dbReference>
<dbReference type="Pfam" id="PF04093">
    <property type="entry name" value="MreD"/>
    <property type="match status" value="1"/>
</dbReference>
<organism evidence="8">
    <name type="scientific">hydrocarbon metagenome</name>
    <dbReference type="NCBI Taxonomy" id="938273"/>
    <lineage>
        <taxon>unclassified sequences</taxon>
        <taxon>metagenomes</taxon>
        <taxon>ecological metagenomes</taxon>
    </lineage>
</organism>
<keyword evidence="2" id="KW-1003">Cell membrane</keyword>
<evidence type="ECO:0000256" key="5">
    <source>
        <dbReference type="ARBA" id="ARBA00022989"/>
    </source>
</evidence>
<dbReference type="AlphaFoldDB" id="A0A0W8G163"/>
<evidence type="ECO:0000256" key="3">
    <source>
        <dbReference type="ARBA" id="ARBA00022692"/>
    </source>
</evidence>
<reference evidence="8" key="1">
    <citation type="journal article" date="2015" name="Proc. Natl. Acad. Sci. U.S.A.">
        <title>Networks of energetic and metabolic interactions define dynamics in microbial communities.</title>
        <authorList>
            <person name="Embree M."/>
            <person name="Liu J.K."/>
            <person name="Al-Bassam M.M."/>
            <person name="Zengler K."/>
        </authorList>
    </citation>
    <scope>NUCLEOTIDE SEQUENCE</scope>
</reference>
<comment type="caution">
    <text evidence="8">The sequence shown here is derived from an EMBL/GenBank/DDBJ whole genome shotgun (WGS) entry which is preliminary data.</text>
</comment>
<protein>
    <submittedName>
        <fullName evidence="8">Rod shape-determining protein mred</fullName>
    </submittedName>
</protein>
<evidence type="ECO:0000256" key="4">
    <source>
        <dbReference type="ARBA" id="ARBA00022960"/>
    </source>
</evidence>
<comment type="subcellular location">
    <subcellularLocation>
        <location evidence="1">Cell membrane</location>
        <topology evidence="1">Multi-pass membrane protein</topology>
    </subcellularLocation>
</comment>
<feature type="transmembrane region" description="Helical" evidence="7">
    <location>
        <begin position="6"/>
        <end position="28"/>
    </location>
</feature>
<evidence type="ECO:0000313" key="8">
    <source>
        <dbReference type="EMBL" id="KUG26796.1"/>
    </source>
</evidence>
<name>A0A0W8G163_9ZZZZ</name>
<keyword evidence="3 7" id="KW-0812">Transmembrane</keyword>
<evidence type="ECO:0000256" key="2">
    <source>
        <dbReference type="ARBA" id="ARBA00022475"/>
    </source>
</evidence>